<dbReference type="AlphaFoldDB" id="A0A915Z0X6"/>
<dbReference type="Proteomes" id="UP000684084">
    <property type="component" value="Unassembled WGS sequence"/>
</dbReference>
<accession>A0A915Z0X6</accession>
<comment type="caution">
    <text evidence="1">The sequence shown here is derived from an EMBL/GenBank/DDBJ whole genome shotgun (WGS) entry which is preliminary data.</text>
</comment>
<reference evidence="1" key="1">
    <citation type="submission" date="2020-05" db="EMBL/GenBank/DDBJ databases">
        <authorList>
            <person name="Rincon C."/>
            <person name="Sanders R I."/>
            <person name="Robbins C."/>
            <person name="Chaturvedi A."/>
        </authorList>
    </citation>
    <scope>NUCLEOTIDE SEQUENCE</scope>
    <source>
        <strain evidence="1">CHB12</strain>
    </source>
</reference>
<name>A0A915Z0X6_9GLOM</name>
<sequence>MNSFCCQFRRLSCKNGDEPGHVRFRRPIDLESENSMVRSLDAWNFNKCGLRFVTAPCLTLVLRIQEVRLRCKF</sequence>
<gene>
    <name evidence="1" type="ORF">CHRIB12_LOCUS6471</name>
</gene>
<evidence type="ECO:0000313" key="1">
    <source>
        <dbReference type="EMBL" id="CAB5356676.1"/>
    </source>
</evidence>
<dbReference type="EMBL" id="CAGKOT010000010">
    <property type="protein sequence ID" value="CAB5356676.1"/>
    <property type="molecule type" value="Genomic_DNA"/>
</dbReference>
<protein>
    <submittedName>
        <fullName evidence="1">Uncharacterized protein</fullName>
    </submittedName>
</protein>
<evidence type="ECO:0000313" key="2">
    <source>
        <dbReference type="Proteomes" id="UP000684084"/>
    </source>
</evidence>
<dbReference type="OrthoDB" id="10462430at2759"/>
<proteinExistence type="predicted"/>
<organism evidence="1 2">
    <name type="scientific">Rhizophagus irregularis</name>
    <dbReference type="NCBI Taxonomy" id="588596"/>
    <lineage>
        <taxon>Eukaryota</taxon>
        <taxon>Fungi</taxon>
        <taxon>Fungi incertae sedis</taxon>
        <taxon>Mucoromycota</taxon>
        <taxon>Glomeromycotina</taxon>
        <taxon>Glomeromycetes</taxon>
        <taxon>Glomerales</taxon>
        <taxon>Glomeraceae</taxon>
        <taxon>Rhizophagus</taxon>
    </lineage>
</organism>